<sequence>MNKTEAKLLFEKVKAEQPLVHFLTNTVTINDCANVTLAIGASPVMANEVNGIEEMTNLAQALVINMGTITDQVYESMIRAGKAANKKGIPVILDPVGAGATTYRTELALDFLKRVKVSIIKGNASELYTLIGGDAVTKGVDAGFIPISNKELAQEAAIRFGNVVVVSGAIDAISDGEKVVQVENGDEWLPRITGTGCMAAGVIGCFAGVTDDYFTAASVGISVIGLAGELAKKAMLSHEGIGTFRVKFMDAIFRMDGDIWAEGVRLS</sequence>
<dbReference type="CDD" id="cd01170">
    <property type="entry name" value="THZ_kinase"/>
    <property type="match status" value="1"/>
</dbReference>
<evidence type="ECO:0000256" key="1">
    <source>
        <dbReference type="ARBA" id="ARBA00001771"/>
    </source>
</evidence>
<comment type="catalytic activity">
    <reaction evidence="1 11">
        <text>5-(2-hydroxyethyl)-4-methylthiazole + ATP = 4-methyl-5-(2-phosphooxyethyl)-thiazole + ADP + H(+)</text>
        <dbReference type="Rhea" id="RHEA:24212"/>
        <dbReference type="ChEBI" id="CHEBI:15378"/>
        <dbReference type="ChEBI" id="CHEBI:17957"/>
        <dbReference type="ChEBI" id="CHEBI:30616"/>
        <dbReference type="ChEBI" id="CHEBI:58296"/>
        <dbReference type="ChEBI" id="CHEBI:456216"/>
        <dbReference type="EC" id="2.7.1.50"/>
    </reaction>
</comment>
<evidence type="ECO:0000256" key="9">
    <source>
        <dbReference type="ARBA" id="ARBA00022842"/>
    </source>
</evidence>
<evidence type="ECO:0000313" key="12">
    <source>
        <dbReference type="EMBL" id="MCU9595105.1"/>
    </source>
</evidence>
<comment type="caution">
    <text evidence="12">The sequence shown here is derived from an EMBL/GenBank/DDBJ whole genome shotgun (WGS) entry which is preliminary data.</text>
</comment>
<keyword evidence="4 11" id="KW-0808">Transferase</keyword>
<dbReference type="Proteomes" id="UP001208656">
    <property type="component" value="Unassembled WGS sequence"/>
</dbReference>
<feature type="binding site" evidence="11">
    <location>
        <position position="45"/>
    </location>
    <ligand>
        <name>substrate</name>
    </ligand>
</feature>
<dbReference type="PIRSF" id="PIRSF000513">
    <property type="entry name" value="Thz_kinase"/>
    <property type="match status" value="1"/>
</dbReference>
<dbReference type="NCBIfam" id="TIGR00694">
    <property type="entry name" value="thiM"/>
    <property type="match status" value="1"/>
</dbReference>
<feature type="binding site" evidence="11">
    <location>
        <position position="194"/>
    </location>
    <ligand>
        <name>substrate</name>
    </ligand>
</feature>
<evidence type="ECO:0000256" key="7">
    <source>
        <dbReference type="ARBA" id="ARBA00022777"/>
    </source>
</evidence>
<keyword evidence="6 11" id="KW-0547">Nucleotide-binding</keyword>
<dbReference type="EMBL" id="JAOUSE010000039">
    <property type="protein sequence ID" value="MCU9595105.1"/>
    <property type="molecule type" value="Genomic_DNA"/>
</dbReference>
<accession>A0ABT2WHC9</accession>
<feature type="binding site" evidence="11">
    <location>
        <position position="121"/>
    </location>
    <ligand>
        <name>ATP</name>
        <dbReference type="ChEBI" id="CHEBI:30616"/>
    </ligand>
</feature>
<dbReference type="NCBIfam" id="NF006830">
    <property type="entry name" value="PRK09355.1"/>
    <property type="match status" value="1"/>
</dbReference>
<evidence type="ECO:0000256" key="3">
    <source>
        <dbReference type="ARBA" id="ARBA00004868"/>
    </source>
</evidence>
<keyword evidence="8 11" id="KW-0067">ATP-binding</keyword>
<dbReference type="Pfam" id="PF02110">
    <property type="entry name" value="HK"/>
    <property type="match status" value="1"/>
</dbReference>
<evidence type="ECO:0000256" key="4">
    <source>
        <dbReference type="ARBA" id="ARBA00022679"/>
    </source>
</evidence>
<comment type="function">
    <text evidence="11">Catalyzes the phosphorylation of the hydroxyl group of 4-methyl-5-beta-hydroxyethylthiazole (THZ).</text>
</comment>
<keyword evidence="13" id="KW-1185">Reference proteome</keyword>
<organism evidence="12 13">
    <name type="scientific">Pallidibacillus thermolactis</name>
    <dbReference type="NCBI Taxonomy" id="251051"/>
    <lineage>
        <taxon>Bacteria</taxon>
        <taxon>Bacillati</taxon>
        <taxon>Bacillota</taxon>
        <taxon>Bacilli</taxon>
        <taxon>Bacillales</taxon>
        <taxon>Bacillaceae</taxon>
        <taxon>Pallidibacillus</taxon>
    </lineage>
</organism>
<dbReference type="SUPFAM" id="SSF53613">
    <property type="entry name" value="Ribokinase-like"/>
    <property type="match status" value="1"/>
</dbReference>
<keyword evidence="9 11" id="KW-0460">Magnesium</keyword>
<evidence type="ECO:0000256" key="10">
    <source>
        <dbReference type="ARBA" id="ARBA00022977"/>
    </source>
</evidence>
<dbReference type="EC" id="2.7.1.50" evidence="11"/>
<dbReference type="GO" id="GO:0004417">
    <property type="term" value="F:hydroxyethylthiazole kinase activity"/>
    <property type="evidence" value="ECO:0007669"/>
    <property type="project" value="UniProtKB-EC"/>
</dbReference>
<evidence type="ECO:0000256" key="6">
    <source>
        <dbReference type="ARBA" id="ARBA00022741"/>
    </source>
</evidence>
<evidence type="ECO:0000256" key="11">
    <source>
        <dbReference type="HAMAP-Rule" id="MF_00228"/>
    </source>
</evidence>
<gene>
    <name evidence="11 12" type="primary">thiM</name>
    <name evidence="12" type="ORF">OEV82_11720</name>
</gene>
<evidence type="ECO:0000256" key="8">
    <source>
        <dbReference type="ARBA" id="ARBA00022840"/>
    </source>
</evidence>
<evidence type="ECO:0000313" key="13">
    <source>
        <dbReference type="Proteomes" id="UP001208656"/>
    </source>
</evidence>
<proteinExistence type="inferred from homology"/>
<keyword evidence="7 11" id="KW-0418">Kinase</keyword>
<name>A0ABT2WHC9_9BACI</name>
<dbReference type="Gene3D" id="3.40.1190.20">
    <property type="match status" value="1"/>
</dbReference>
<dbReference type="RefSeq" id="WP_173661078.1">
    <property type="nucleotide sequence ID" value="NZ_JAOUSE010000039.1"/>
</dbReference>
<dbReference type="HAMAP" id="MF_00228">
    <property type="entry name" value="Thz_kinase"/>
    <property type="match status" value="1"/>
</dbReference>
<keyword evidence="10 11" id="KW-0784">Thiamine biosynthesis</keyword>
<dbReference type="InterPro" id="IPR000417">
    <property type="entry name" value="Hyethyz_kinase"/>
</dbReference>
<comment type="cofactor">
    <cofactor evidence="2 11">
        <name>Mg(2+)</name>
        <dbReference type="ChEBI" id="CHEBI:18420"/>
    </cofactor>
</comment>
<comment type="pathway">
    <text evidence="3 11">Cofactor biosynthesis; thiamine diphosphate biosynthesis; 4-methyl-5-(2-phosphoethyl)-thiazole from 5-(2-hydroxyethyl)-4-methylthiazole: step 1/1.</text>
</comment>
<comment type="similarity">
    <text evidence="11">Belongs to the Thz kinase family.</text>
</comment>
<dbReference type="InterPro" id="IPR029056">
    <property type="entry name" value="Ribokinase-like"/>
</dbReference>
<evidence type="ECO:0000256" key="2">
    <source>
        <dbReference type="ARBA" id="ARBA00001946"/>
    </source>
</evidence>
<dbReference type="PRINTS" id="PR01099">
    <property type="entry name" value="HYETHTZKNASE"/>
</dbReference>
<feature type="binding site" evidence="11">
    <location>
        <position position="167"/>
    </location>
    <ligand>
        <name>ATP</name>
        <dbReference type="ChEBI" id="CHEBI:30616"/>
    </ligand>
</feature>
<protein>
    <recommendedName>
        <fullName evidence="11">Hydroxyethylthiazole kinase</fullName>
        <ecNumber evidence="11">2.7.1.50</ecNumber>
    </recommendedName>
    <alternativeName>
        <fullName evidence="11">4-methyl-5-beta-hydroxyethylthiazole kinase</fullName>
        <shortName evidence="11">TH kinase</shortName>
        <shortName evidence="11">Thz kinase</shortName>
    </alternativeName>
</protein>
<keyword evidence="5 11" id="KW-0479">Metal-binding</keyword>
<evidence type="ECO:0000256" key="5">
    <source>
        <dbReference type="ARBA" id="ARBA00022723"/>
    </source>
</evidence>
<reference evidence="12 13" key="1">
    <citation type="submission" date="2022-10" db="EMBL/GenBank/DDBJ databases">
        <title>Description of Fervidibacillus gen. nov. in the family Fervidibacillaceae fam. nov. with two species, Fervidibacillus albus sp. nov., and Fervidibacillus halotolerans sp. nov., isolated from tidal flat sediments.</title>
        <authorList>
            <person name="Kwon K.K."/>
            <person name="Yang S.-H."/>
        </authorList>
    </citation>
    <scope>NUCLEOTIDE SEQUENCE [LARGE SCALE GENOMIC DNA]</scope>
    <source>
        <strain evidence="12 13">DSM 23332</strain>
    </source>
</reference>